<evidence type="ECO:0000313" key="3">
    <source>
        <dbReference type="Proteomes" id="UP000179627"/>
    </source>
</evidence>
<reference evidence="3" key="1">
    <citation type="submission" date="2016-07" db="EMBL/GenBank/DDBJ databases">
        <title>Sequence Frankia sp. strain CcI1.17.</title>
        <authorList>
            <person name="Ghodhbane-Gtari F."/>
            <person name="Swanson E."/>
            <person name="Gueddou A."/>
            <person name="Morris K."/>
            <person name="Hezbri K."/>
            <person name="Ktari A."/>
            <person name="Nouioui I."/>
            <person name="Abebe-Akele F."/>
            <person name="Simpson S."/>
            <person name="Thomas K."/>
            <person name="Gtari M."/>
            <person name="Tisa L.S."/>
            <person name="Hurst S."/>
        </authorList>
    </citation>
    <scope>NUCLEOTIDE SEQUENCE [LARGE SCALE GENOMIC DNA]</scope>
    <source>
        <strain evidence="3">Cc1.17</strain>
    </source>
</reference>
<protein>
    <recommendedName>
        <fullName evidence="4">Secreted protein</fullName>
    </recommendedName>
</protein>
<gene>
    <name evidence="2" type="ORF">CC117_04700</name>
</gene>
<feature type="compositionally biased region" description="Low complexity" evidence="1">
    <location>
        <begin position="136"/>
        <end position="156"/>
    </location>
</feature>
<sequence>MWQYRTAMAGTLSRLAAWAVATALAVTLSWFAVSDVLAGETLVERPASAVALDPPTARPGSPNGAPLGSPSALPGPPSASSTPATTEALTEAGTGDGSGSGAGTGPASPGPAVEGALPRSPGPAEAPRAGTGTSDPAAFPPSTATPTPAAAGAPAAQSYQLDGGRVVIETTEVSARLVSATPEPGWTVQAWQAEGWLRVDFSRDGRTSSCFVTWNGHPPSVQIT</sequence>
<evidence type="ECO:0000313" key="2">
    <source>
        <dbReference type="EMBL" id="OHV33801.1"/>
    </source>
</evidence>
<organism evidence="2 3">
    <name type="scientific">Parafrankia colletiae</name>
    <dbReference type="NCBI Taxonomy" id="573497"/>
    <lineage>
        <taxon>Bacteria</taxon>
        <taxon>Bacillati</taxon>
        <taxon>Actinomycetota</taxon>
        <taxon>Actinomycetes</taxon>
        <taxon>Frankiales</taxon>
        <taxon>Frankiaceae</taxon>
        <taxon>Parafrankia</taxon>
    </lineage>
</organism>
<feature type="compositionally biased region" description="Gly residues" evidence="1">
    <location>
        <begin position="94"/>
        <end position="104"/>
    </location>
</feature>
<keyword evidence="3" id="KW-1185">Reference proteome</keyword>
<evidence type="ECO:0000256" key="1">
    <source>
        <dbReference type="SAM" id="MobiDB-lite"/>
    </source>
</evidence>
<dbReference type="Proteomes" id="UP000179627">
    <property type="component" value="Unassembled WGS sequence"/>
</dbReference>
<proteinExistence type="predicted"/>
<dbReference type="EMBL" id="MBLM01000130">
    <property type="protein sequence ID" value="OHV33801.1"/>
    <property type="molecule type" value="Genomic_DNA"/>
</dbReference>
<feature type="compositionally biased region" description="Low complexity" evidence="1">
    <location>
        <begin position="64"/>
        <end position="93"/>
    </location>
</feature>
<evidence type="ECO:0008006" key="4">
    <source>
        <dbReference type="Google" id="ProtNLM"/>
    </source>
</evidence>
<accession>A0A1S1QK48</accession>
<dbReference type="AlphaFoldDB" id="A0A1S1QK48"/>
<comment type="caution">
    <text evidence="2">The sequence shown here is derived from an EMBL/GenBank/DDBJ whole genome shotgun (WGS) entry which is preliminary data.</text>
</comment>
<feature type="region of interest" description="Disordered" evidence="1">
    <location>
        <begin position="50"/>
        <end position="156"/>
    </location>
</feature>
<name>A0A1S1QK48_9ACTN</name>